<dbReference type="GO" id="GO:0016857">
    <property type="term" value="F:racemase and epimerase activity, acting on carbohydrates and derivatives"/>
    <property type="evidence" value="ECO:0007669"/>
    <property type="project" value="InterPro"/>
</dbReference>
<reference evidence="1 2" key="1">
    <citation type="submission" date="2013-03" db="EMBL/GenBank/DDBJ databases">
        <title>The Genome Sequence of Exophiala aquamarina CBS 119918.</title>
        <authorList>
            <consortium name="The Broad Institute Genomics Platform"/>
            <person name="Cuomo C."/>
            <person name="de Hoog S."/>
            <person name="Gorbushina A."/>
            <person name="Walker B."/>
            <person name="Young S.K."/>
            <person name="Zeng Q."/>
            <person name="Gargeya S."/>
            <person name="Fitzgerald M."/>
            <person name="Haas B."/>
            <person name="Abouelleil A."/>
            <person name="Allen A.W."/>
            <person name="Alvarado L."/>
            <person name="Arachchi H.M."/>
            <person name="Berlin A.M."/>
            <person name="Chapman S.B."/>
            <person name="Gainer-Dewar J."/>
            <person name="Goldberg J."/>
            <person name="Griggs A."/>
            <person name="Gujja S."/>
            <person name="Hansen M."/>
            <person name="Howarth C."/>
            <person name="Imamovic A."/>
            <person name="Ireland A."/>
            <person name="Larimer J."/>
            <person name="McCowan C."/>
            <person name="Murphy C."/>
            <person name="Pearson M."/>
            <person name="Poon T.W."/>
            <person name="Priest M."/>
            <person name="Roberts A."/>
            <person name="Saif S."/>
            <person name="Shea T."/>
            <person name="Sisk P."/>
            <person name="Sykes S."/>
            <person name="Wortman J."/>
            <person name="Nusbaum C."/>
            <person name="Birren B."/>
        </authorList>
    </citation>
    <scope>NUCLEOTIDE SEQUENCE [LARGE SCALE GENOMIC DNA]</scope>
    <source>
        <strain evidence="1 2">CBS 119918</strain>
    </source>
</reference>
<dbReference type="InterPro" id="IPR008000">
    <property type="entry name" value="Rham/fucose_mutarotase"/>
</dbReference>
<dbReference type="VEuPathDB" id="FungiDB:A1O9_01111"/>
<dbReference type="GeneID" id="25276059"/>
<name>A0A072Q5C3_9EURO</name>
<protein>
    <recommendedName>
        <fullName evidence="3">L-rhamnose mutarotase</fullName>
    </recommendedName>
</protein>
<dbReference type="STRING" id="1182545.A0A072Q5C3"/>
<dbReference type="PANTHER" id="PTHR34389">
    <property type="entry name" value="L-RHAMNOSE MUTAROTASE"/>
    <property type="match status" value="1"/>
</dbReference>
<dbReference type="EMBL" id="AMGV01000001">
    <property type="protein sequence ID" value="KEF63135.1"/>
    <property type="molecule type" value="Genomic_DNA"/>
</dbReference>
<dbReference type="SUPFAM" id="SSF54909">
    <property type="entry name" value="Dimeric alpha+beta barrel"/>
    <property type="match status" value="1"/>
</dbReference>
<organism evidence="1 2">
    <name type="scientific">Exophiala aquamarina CBS 119918</name>
    <dbReference type="NCBI Taxonomy" id="1182545"/>
    <lineage>
        <taxon>Eukaryota</taxon>
        <taxon>Fungi</taxon>
        <taxon>Dikarya</taxon>
        <taxon>Ascomycota</taxon>
        <taxon>Pezizomycotina</taxon>
        <taxon>Eurotiomycetes</taxon>
        <taxon>Chaetothyriomycetidae</taxon>
        <taxon>Chaetothyriales</taxon>
        <taxon>Herpotrichiellaceae</taxon>
        <taxon>Exophiala</taxon>
    </lineage>
</organism>
<dbReference type="Gene3D" id="3.30.70.100">
    <property type="match status" value="1"/>
</dbReference>
<accession>A0A072Q5C3</accession>
<dbReference type="Proteomes" id="UP000027920">
    <property type="component" value="Unassembled WGS sequence"/>
</dbReference>
<evidence type="ECO:0008006" key="3">
    <source>
        <dbReference type="Google" id="ProtNLM"/>
    </source>
</evidence>
<dbReference type="PANTHER" id="PTHR34389:SF2">
    <property type="entry name" value="L-RHAMNOSE MUTAROTASE"/>
    <property type="match status" value="1"/>
</dbReference>
<evidence type="ECO:0000313" key="1">
    <source>
        <dbReference type="EMBL" id="KEF63135.1"/>
    </source>
</evidence>
<proteinExistence type="predicted"/>
<dbReference type="OrthoDB" id="9981546at2759"/>
<dbReference type="HOGENOM" id="CLU_100689_1_0_1"/>
<dbReference type="AlphaFoldDB" id="A0A072Q5C3"/>
<gene>
    <name evidence="1" type="ORF">A1O9_01111</name>
</gene>
<keyword evidence="2" id="KW-1185">Reference proteome</keyword>
<dbReference type="Pfam" id="PF05336">
    <property type="entry name" value="rhaM"/>
    <property type="match status" value="1"/>
</dbReference>
<dbReference type="InterPro" id="IPR011008">
    <property type="entry name" value="Dimeric_a/b-barrel"/>
</dbReference>
<evidence type="ECO:0000313" key="2">
    <source>
        <dbReference type="Proteomes" id="UP000027920"/>
    </source>
</evidence>
<sequence length="142" mass="16287">MSPPTTTGKPVAQRFQQIVKLRPEHYEAYKACHAKVWPEVLEQIRHCHIEDSGSPTDVELTPDSISYDEISHILFASFKWTGHDFEADMKAMRENEKVRQWWRMTDGYQQSVAEGAVSSEKGGVDGVPGWWKPLEEVFYFAG</sequence>
<dbReference type="RefSeq" id="XP_013265725.1">
    <property type="nucleotide sequence ID" value="XM_013410271.1"/>
</dbReference>
<comment type="caution">
    <text evidence="1">The sequence shown here is derived from an EMBL/GenBank/DDBJ whole genome shotgun (WGS) entry which is preliminary data.</text>
</comment>